<dbReference type="Proteomes" id="UP001295684">
    <property type="component" value="Unassembled WGS sequence"/>
</dbReference>
<keyword evidence="1" id="KW-0547">Nucleotide-binding</keyword>
<dbReference type="GO" id="GO:0005829">
    <property type="term" value="C:cytosol"/>
    <property type="evidence" value="ECO:0007669"/>
    <property type="project" value="TreeGrafter"/>
</dbReference>
<dbReference type="InterPro" id="IPR047041">
    <property type="entry name" value="BipA_GTP-bd_dom"/>
</dbReference>
<dbReference type="PROSITE" id="PS00301">
    <property type="entry name" value="G_TR_1"/>
    <property type="match status" value="1"/>
</dbReference>
<dbReference type="Gene3D" id="3.30.70.240">
    <property type="match status" value="1"/>
</dbReference>
<dbReference type="InterPro" id="IPR009000">
    <property type="entry name" value="Transl_B-barrel_sf"/>
</dbReference>
<dbReference type="GO" id="GO:0005525">
    <property type="term" value="F:GTP binding"/>
    <property type="evidence" value="ECO:0007669"/>
    <property type="project" value="UniProtKB-KW"/>
</dbReference>
<feature type="domain" description="Tr-type G" evidence="3">
    <location>
        <begin position="64"/>
        <end position="255"/>
    </location>
</feature>
<dbReference type="Pfam" id="PF00009">
    <property type="entry name" value="GTP_EFTU"/>
    <property type="match status" value="1"/>
</dbReference>
<name>A0AAD1Y993_EUPCR</name>
<comment type="caution">
    <text evidence="4">The sequence shown here is derived from an EMBL/GenBank/DDBJ whole genome shotgun (WGS) entry which is preliminary data.</text>
</comment>
<keyword evidence="5" id="KW-1185">Reference proteome</keyword>
<dbReference type="PRINTS" id="PR00315">
    <property type="entry name" value="ELONGATNFCT"/>
</dbReference>
<dbReference type="InterPro" id="IPR035647">
    <property type="entry name" value="EFG_III/V"/>
</dbReference>
<dbReference type="FunFam" id="3.30.70.240:FF:000002">
    <property type="entry name" value="GTP-binding protein TypA"/>
    <property type="match status" value="1"/>
</dbReference>
<dbReference type="Pfam" id="PF00679">
    <property type="entry name" value="EFG_C"/>
    <property type="match status" value="1"/>
</dbReference>
<dbReference type="NCBIfam" id="TIGR00231">
    <property type="entry name" value="small_GTP"/>
    <property type="match status" value="1"/>
</dbReference>
<evidence type="ECO:0000256" key="1">
    <source>
        <dbReference type="ARBA" id="ARBA00022741"/>
    </source>
</evidence>
<dbReference type="InterPro" id="IPR042116">
    <property type="entry name" value="TypA/BipA_C"/>
</dbReference>
<dbReference type="FunFam" id="2.40.50.250:FF:000001">
    <property type="entry name" value="GTP-binding protein TypA"/>
    <property type="match status" value="1"/>
</dbReference>
<gene>
    <name evidence="4" type="ORF">ECRASSUSDP1_LOCUS28681</name>
</gene>
<dbReference type="CDD" id="cd01891">
    <property type="entry name" value="TypA_BipA"/>
    <property type="match status" value="1"/>
</dbReference>
<dbReference type="SMART" id="SM00838">
    <property type="entry name" value="EFG_C"/>
    <property type="match status" value="1"/>
</dbReference>
<dbReference type="Gene3D" id="3.30.70.870">
    <property type="entry name" value="Elongation Factor G (Translational Gtpase), domain 3"/>
    <property type="match status" value="1"/>
</dbReference>
<dbReference type="Gene3D" id="2.40.50.250">
    <property type="entry name" value="bipa protein"/>
    <property type="match status" value="1"/>
</dbReference>
<dbReference type="GO" id="GO:0003924">
    <property type="term" value="F:GTPase activity"/>
    <property type="evidence" value="ECO:0007669"/>
    <property type="project" value="InterPro"/>
</dbReference>
<dbReference type="SUPFAM" id="SSF52540">
    <property type="entry name" value="P-loop containing nucleoside triphosphate hydrolases"/>
    <property type="match status" value="1"/>
</dbReference>
<dbReference type="Gene3D" id="3.40.50.300">
    <property type="entry name" value="P-loop containing nucleotide triphosphate hydrolases"/>
    <property type="match status" value="1"/>
</dbReference>
<dbReference type="InterPro" id="IPR031157">
    <property type="entry name" value="G_TR_CS"/>
</dbReference>
<dbReference type="GO" id="GO:1990904">
    <property type="term" value="C:ribonucleoprotein complex"/>
    <property type="evidence" value="ECO:0007669"/>
    <property type="project" value="TreeGrafter"/>
</dbReference>
<dbReference type="InterPro" id="IPR035651">
    <property type="entry name" value="BipA_V"/>
</dbReference>
<evidence type="ECO:0000256" key="2">
    <source>
        <dbReference type="ARBA" id="ARBA00023134"/>
    </source>
</evidence>
<evidence type="ECO:0000313" key="4">
    <source>
        <dbReference type="EMBL" id="CAI2387054.1"/>
    </source>
</evidence>
<dbReference type="PROSITE" id="PS51722">
    <property type="entry name" value="G_TR_2"/>
    <property type="match status" value="1"/>
</dbReference>
<dbReference type="InterPro" id="IPR048876">
    <property type="entry name" value="BipA_C"/>
</dbReference>
<dbReference type="Pfam" id="PF21018">
    <property type="entry name" value="BipA_C"/>
    <property type="match status" value="1"/>
</dbReference>
<dbReference type="InterPro" id="IPR053905">
    <property type="entry name" value="EF-G-like_DII"/>
</dbReference>
<dbReference type="Gene3D" id="2.40.30.10">
    <property type="entry name" value="Translation factors"/>
    <property type="match status" value="1"/>
</dbReference>
<accession>A0AAD1Y993</accession>
<dbReference type="InterPro" id="IPR000795">
    <property type="entry name" value="T_Tr_GTP-bd_dom"/>
</dbReference>
<dbReference type="EMBL" id="CAMPGE010029574">
    <property type="protein sequence ID" value="CAI2387054.1"/>
    <property type="molecule type" value="Genomic_DNA"/>
</dbReference>
<dbReference type="Pfam" id="PF22042">
    <property type="entry name" value="EF-G_D2"/>
    <property type="match status" value="1"/>
</dbReference>
<dbReference type="SUPFAM" id="SSF54980">
    <property type="entry name" value="EF-G C-terminal domain-like"/>
    <property type="match status" value="2"/>
</dbReference>
<dbReference type="FunFam" id="3.40.50.300:FF:000055">
    <property type="entry name" value="GTP-binding protein TypA"/>
    <property type="match status" value="1"/>
</dbReference>
<evidence type="ECO:0000259" key="3">
    <source>
        <dbReference type="PROSITE" id="PS51722"/>
    </source>
</evidence>
<proteinExistence type="predicted"/>
<keyword evidence="2" id="KW-0342">GTP-binding</keyword>
<evidence type="ECO:0000313" key="5">
    <source>
        <dbReference type="Proteomes" id="UP001295684"/>
    </source>
</evidence>
<organism evidence="4 5">
    <name type="scientific">Euplotes crassus</name>
    <dbReference type="NCBI Taxonomy" id="5936"/>
    <lineage>
        <taxon>Eukaryota</taxon>
        <taxon>Sar</taxon>
        <taxon>Alveolata</taxon>
        <taxon>Ciliophora</taxon>
        <taxon>Intramacronucleata</taxon>
        <taxon>Spirotrichea</taxon>
        <taxon>Hypotrichia</taxon>
        <taxon>Euplotida</taxon>
        <taxon>Euplotidae</taxon>
        <taxon>Moneuplotes</taxon>
    </lineage>
</organism>
<dbReference type="PANTHER" id="PTHR42908">
    <property type="entry name" value="TRANSLATION ELONGATION FACTOR-RELATED"/>
    <property type="match status" value="1"/>
</dbReference>
<protein>
    <recommendedName>
        <fullName evidence="3">Tr-type G domain-containing protein</fullName>
    </recommendedName>
</protein>
<reference evidence="4" key="1">
    <citation type="submission" date="2023-07" db="EMBL/GenBank/DDBJ databases">
        <authorList>
            <consortium name="AG Swart"/>
            <person name="Singh M."/>
            <person name="Singh A."/>
            <person name="Seah K."/>
            <person name="Emmerich C."/>
        </authorList>
    </citation>
    <scope>NUCLEOTIDE SEQUENCE</scope>
    <source>
        <strain evidence="4">DP1</strain>
    </source>
</reference>
<dbReference type="CDD" id="cd03710">
    <property type="entry name" value="BipA_TypA_C"/>
    <property type="match status" value="1"/>
</dbReference>
<dbReference type="InterPro" id="IPR005225">
    <property type="entry name" value="Small_GTP-bd"/>
</dbReference>
<dbReference type="SUPFAM" id="SSF50447">
    <property type="entry name" value="Translation proteins"/>
    <property type="match status" value="1"/>
</dbReference>
<sequence length="668" mass="74149">MKNILRPGSFQSITRGNLFNYSSMFRSPAFAQANLHAANFRRMCTLNLKNNPEIVKTLMDNDASKVRNIGIIAHVDHGKTTLVDCMLKESGINFESERAMDNIDIEQERGITIMSKCTSVIYKGHKINVVDTPGHADFGGEVERIMSMVDGVCLVVCASEGPMAQTKFVLDKALKQNAIPIVVINKVDREMARVVDVENEVFDLFCALEPTDEQLEYPMIYASAKDGWASLDPDEKTNSVSALLDQIIETVPQPKVDTDSTDFKMLVTQTESNKYFGRLLVGKIQRGSIKVGDKIQAVDSEGKIVQVSSILKIFKKFGVGEAQIDEAFQGDIVSIAGVGGATVGCTINCEGNSEVIKSIPIDPPMISVCVTFNDSPFQGQEAEKNTINQIIARLNEEADNDVSLRVTQDSTNKEIFEVSGRGDLHIGVLLEKMRREGFEIAAYPPKVLMKETPEGLMEPIEKVEIECDPDHMSRIIDNLNNRKGILLDSHSTPDGRDVLEFQVPSRGLIGFRSQLIGDTRGTAVMKSEFLEYDYHRGDVKKSNKGAIISTAEGTTTPYALKDVETKGRLFVGPGERVYPGMVIGEHTLESDIEMNPVKTKKSTNIRSAGTDEQIKLIPKIDLSLEEAIAQARDDELVEVTPKSIRVRKVVLDMNERRRMKRKEKNNKR</sequence>
<dbReference type="InterPro" id="IPR027417">
    <property type="entry name" value="P-loop_NTPase"/>
</dbReference>
<dbReference type="InterPro" id="IPR000640">
    <property type="entry name" value="EFG_V-like"/>
</dbReference>
<dbReference type="PANTHER" id="PTHR42908:SF8">
    <property type="entry name" value="TR-TYPE G DOMAIN-CONTAINING PROTEIN"/>
    <property type="match status" value="1"/>
</dbReference>
<dbReference type="AlphaFoldDB" id="A0AAD1Y993"/>